<dbReference type="GO" id="GO:0016829">
    <property type="term" value="F:lyase activity"/>
    <property type="evidence" value="ECO:0007669"/>
    <property type="project" value="UniProtKB-KW"/>
</dbReference>
<dbReference type="CDD" id="cd00452">
    <property type="entry name" value="KDPG_aldolase"/>
    <property type="match status" value="1"/>
</dbReference>
<dbReference type="EMBL" id="BMJD01000018">
    <property type="protein sequence ID" value="GGB45840.1"/>
    <property type="molecule type" value="Genomic_DNA"/>
</dbReference>
<dbReference type="Pfam" id="PF01081">
    <property type="entry name" value="Aldolase"/>
    <property type="match status" value="1"/>
</dbReference>
<evidence type="ECO:0000256" key="4">
    <source>
        <dbReference type="ARBA" id="ARBA00023239"/>
    </source>
</evidence>
<protein>
    <submittedName>
        <fullName evidence="6">2-dehydro-3-deoxy-phosphogluconate aldolase</fullName>
    </submittedName>
</protein>
<reference evidence="6" key="2">
    <citation type="submission" date="2020-09" db="EMBL/GenBank/DDBJ databases">
        <authorList>
            <person name="Sun Q."/>
            <person name="Zhou Y."/>
        </authorList>
    </citation>
    <scope>NUCLEOTIDE SEQUENCE</scope>
    <source>
        <strain evidence="6">CGMCC 1.15454</strain>
    </source>
</reference>
<comment type="similarity">
    <text evidence="2">Belongs to the KHG/KDPG aldolase family.</text>
</comment>
<dbReference type="SUPFAM" id="SSF51569">
    <property type="entry name" value="Aldolase"/>
    <property type="match status" value="1"/>
</dbReference>
<name>A0A9W5X5Q3_9BACI</name>
<dbReference type="PANTHER" id="PTHR30246:SF1">
    <property type="entry name" value="2-DEHYDRO-3-DEOXY-6-PHOSPHOGALACTONATE ALDOLASE-RELATED"/>
    <property type="match status" value="1"/>
</dbReference>
<proteinExistence type="inferred from homology"/>
<dbReference type="PANTHER" id="PTHR30246">
    <property type="entry name" value="2-KETO-3-DEOXY-6-PHOSPHOGLUCONATE ALDOLASE"/>
    <property type="match status" value="1"/>
</dbReference>
<reference evidence="6" key="1">
    <citation type="journal article" date="2014" name="Int. J. Syst. Evol. Microbiol.">
        <title>Complete genome sequence of Corynebacterium casei LMG S-19264T (=DSM 44701T), isolated from a smear-ripened cheese.</title>
        <authorList>
            <consortium name="US DOE Joint Genome Institute (JGI-PGF)"/>
            <person name="Walter F."/>
            <person name="Albersmeier A."/>
            <person name="Kalinowski J."/>
            <person name="Ruckert C."/>
        </authorList>
    </citation>
    <scope>NUCLEOTIDE SEQUENCE</scope>
    <source>
        <strain evidence="6">CGMCC 1.15454</strain>
    </source>
</reference>
<dbReference type="Gene3D" id="3.20.20.70">
    <property type="entry name" value="Aldolase class I"/>
    <property type="match status" value="1"/>
</dbReference>
<comment type="caution">
    <text evidence="6">The sequence shown here is derived from an EMBL/GenBank/DDBJ whole genome shotgun (WGS) entry which is preliminary data.</text>
</comment>
<comment type="subunit">
    <text evidence="3">Homotrimer.</text>
</comment>
<keyword evidence="7" id="KW-1185">Reference proteome</keyword>
<sequence length="211" mass="22797">MSILEKIEANSIVAVIRKADETNIIPIVDALYKGGVKAIEITAETPKVTTLIEKIAETFSDKVLLGAGTVLDTETARSIIMAGAEFIVSPTLNADTIKFANRYGILMISGALTPTEILTAYENGAGMVKVFPADVFGPNYIKNIHGPLPHIPLMVTGGITLENMNQYLIKGGIAVGIGSNLVNAEELKEPSDYRLLIEKARQFVNRLKEIK</sequence>
<dbReference type="RefSeq" id="WP_188725255.1">
    <property type="nucleotide sequence ID" value="NZ_BMJD01000018.1"/>
</dbReference>
<dbReference type="AlphaFoldDB" id="A0A9W5X5Q3"/>
<keyword evidence="4" id="KW-0456">Lyase</keyword>
<evidence type="ECO:0000313" key="6">
    <source>
        <dbReference type="EMBL" id="GGB45840.1"/>
    </source>
</evidence>
<gene>
    <name evidence="6" type="ORF">GCM10011409_24300</name>
</gene>
<dbReference type="Proteomes" id="UP000621492">
    <property type="component" value="Unassembled WGS sequence"/>
</dbReference>
<dbReference type="NCBIfam" id="TIGR01182">
    <property type="entry name" value="eda"/>
    <property type="match status" value="1"/>
</dbReference>
<comment type="pathway">
    <text evidence="1">Carbohydrate acid metabolism.</text>
</comment>
<dbReference type="InterPro" id="IPR000887">
    <property type="entry name" value="Aldlse_KDPG_KHG"/>
</dbReference>
<organism evidence="6 7">
    <name type="scientific">Lentibacillus populi</name>
    <dbReference type="NCBI Taxonomy" id="1827502"/>
    <lineage>
        <taxon>Bacteria</taxon>
        <taxon>Bacillati</taxon>
        <taxon>Bacillota</taxon>
        <taxon>Bacilli</taxon>
        <taxon>Bacillales</taxon>
        <taxon>Bacillaceae</taxon>
        <taxon>Lentibacillus</taxon>
    </lineage>
</organism>
<evidence type="ECO:0000256" key="5">
    <source>
        <dbReference type="ARBA" id="ARBA00023277"/>
    </source>
</evidence>
<accession>A0A9W5X5Q3</accession>
<evidence type="ECO:0000256" key="2">
    <source>
        <dbReference type="ARBA" id="ARBA00006906"/>
    </source>
</evidence>
<keyword evidence="5" id="KW-0119">Carbohydrate metabolism</keyword>
<evidence type="ECO:0000256" key="1">
    <source>
        <dbReference type="ARBA" id="ARBA00004761"/>
    </source>
</evidence>
<evidence type="ECO:0000256" key="3">
    <source>
        <dbReference type="ARBA" id="ARBA00011233"/>
    </source>
</evidence>
<dbReference type="InterPro" id="IPR013785">
    <property type="entry name" value="Aldolase_TIM"/>
</dbReference>
<evidence type="ECO:0000313" key="7">
    <source>
        <dbReference type="Proteomes" id="UP000621492"/>
    </source>
</evidence>